<reference evidence="1 2" key="1">
    <citation type="submission" date="2018-07" db="EMBL/GenBank/DDBJ databases">
        <title>Genomic Encyclopedia of Type Strains, Phase IV (KMG-IV): sequencing the most valuable type-strain genomes for metagenomic binning, comparative biology and taxonomic classification.</title>
        <authorList>
            <person name="Goeker M."/>
        </authorList>
    </citation>
    <scope>NUCLEOTIDE SEQUENCE [LARGE SCALE GENOMIC DNA]</scope>
    <source>
        <strain evidence="1 2">DSM 27016</strain>
    </source>
</reference>
<dbReference type="Proteomes" id="UP000253034">
    <property type="component" value="Unassembled WGS sequence"/>
</dbReference>
<gene>
    <name evidence="1" type="ORF">DFR58_10179</name>
</gene>
<organism evidence="1 2">
    <name type="scientific">Anaerobacterium chartisolvens</name>
    <dbReference type="NCBI Taxonomy" id="1297424"/>
    <lineage>
        <taxon>Bacteria</taxon>
        <taxon>Bacillati</taxon>
        <taxon>Bacillota</taxon>
        <taxon>Clostridia</taxon>
        <taxon>Eubacteriales</taxon>
        <taxon>Oscillospiraceae</taxon>
        <taxon>Anaerobacterium</taxon>
    </lineage>
</organism>
<accession>A0A369BK80</accession>
<dbReference type="AlphaFoldDB" id="A0A369BK80"/>
<dbReference type="RefSeq" id="WP_114295831.1">
    <property type="nucleotide sequence ID" value="NZ_QPJT01000001.1"/>
</dbReference>
<keyword evidence="2" id="KW-1185">Reference proteome</keyword>
<proteinExistence type="predicted"/>
<evidence type="ECO:0000313" key="2">
    <source>
        <dbReference type="Proteomes" id="UP000253034"/>
    </source>
</evidence>
<evidence type="ECO:0000313" key="1">
    <source>
        <dbReference type="EMBL" id="RCX20877.1"/>
    </source>
</evidence>
<protein>
    <submittedName>
        <fullName evidence="1">Tail protein X</fullName>
    </submittedName>
</protein>
<name>A0A369BK80_9FIRM</name>
<dbReference type="InterPro" id="IPR008861">
    <property type="entry name" value="GpX-like"/>
</dbReference>
<dbReference type="OrthoDB" id="2941457at2"/>
<dbReference type="EMBL" id="QPJT01000001">
    <property type="protein sequence ID" value="RCX20877.1"/>
    <property type="molecule type" value="Genomic_DNA"/>
</dbReference>
<dbReference type="Pfam" id="PF05489">
    <property type="entry name" value="Phage_tail_X"/>
    <property type="match status" value="1"/>
</dbReference>
<comment type="caution">
    <text evidence="1">The sequence shown here is derived from an EMBL/GenBank/DDBJ whole genome shotgun (WGS) entry which is preliminary data.</text>
</comment>
<sequence>MAEYYEYTTLQGDTFDMVALDFYNEESYASVIIQANPAHCKTIIFDAGVTLKIPIIEEKAQETLPPWKR</sequence>